<protein>
    <submittedName>
        <fullName evidence="1">Uncharacterized protein</fullName>
    </submittedName>
</protein>
<name>A0AAD5MWB7_PARTN</name>
<accession>A0AAD5MWB7</accession>
<sequence>MCEQRTMMKHRDKEHAVLVHNIERFVSRIIKNDSSGTIIGPSLYDQMMNFTARIFSSENSFFLEMSLQGDSLVNTRLRAV</sequence>
<gene>
    <name evidence="1" type="ORF">KIN20_023066</name>
</gene>
<organism evidence="1 2">
    <name type="scientific">Parelaphostrongylus tenuis</name>
    <name type="common">Meningeal worm</name>
    <dbReference type="NCBI Taxonomy" id="148309"/>
    <lineage>
        <taxon>Eukaryota</taxon>
        <taxon>Metazoa</taxon>
        <taxon>Ecdysozoa</taxon>
        <taxon>Nematoda</taxon>
        <taxon>Chromadorea</taxon>
        <taxon>Rhabditida</taxon>
        <taxon>Rhabditina</taxon>
        <taxon>Rhabditomorpha</taxon>
        <taxon>Strongyloidea</taxon>
        <taxon>Metastrongylidae</taxon>
        <taxon>Parelaphostrongylus</taxon>
    </lineage>
</organism>
<comment type="caution">
    <text evidence="1">The sequence shown here is derived from an EMBL/GenBank/DDBJ whole genome shotgun (WGS) entry which is preliminary data.</text>
</comment>
<dbReference type="Proteomes" id="UP001196413">
    <property type="component" value="Unassembled WGS sequence"/>
</dbReference>
<evidence type="ECO:0000313" key="2">
    <source>
        <dbReference type="Proteomes" id="UP001196413"/>
    </source>
</evidence>
<dbReference type="EMBL" id="JAHQIW010004647">
    <property type="protein sequence ID" value="KAJ1363243.1"/>
    <property type="molecule type" value="Genomic_DNA"/>
</dbReference>
<evidence type="ECO:0000313" key="1">
    <source>
        <dbReference type="EMBL" id="KAJ1363243.1"/>
    </source>
</evidence>
<keyword evidence="2" id="KW-1185">Reference proteome</keyword>
<proteinExistence type="predicted"/>
<dbReference type="AlphaFoldDB" id="A0AAD5MWB7"/>
<reference evidence="1" key="1">
    <citation type="submission" date="2021-06" db="EMBL/GenBank/DDBJ databases">
        <title>Parelaphostrongylus tenuis whole genome reference sequence.</title>
        <authorList>
            <person name="Garwood T.J."/>
            <person name="Larsen P.A."/>
            <person name="Fountain-Jones N.M."/>
            <person name="Garbe J.R."/>
            <person name="Macchietto M.G."/>
            <person name="Kania S.A."/>
            <person name="Gerhold R.W."/>
            <person name="Richards J.E."/>
            <person name="Wolf T.M."/>
        </authorList>
    </citation>
    <scope>NUCLEOTIDE SEQUENCE</scope>
    <source>
        <strain evidence="1">MNPRO001-30</strain>
        <tissue evidence="1">Meninges</tissue>
    </source>
</reference>